<dbReference type="OrthoDB" id="9973502at2"/>
<evidence type="ECO:0000313" key="1">
    <source>
        <dbReference type="EMBL" id="QDX93582.1"/>
    </source>
</evidence>
<reference evidence="1 2" key="1">
    <citation type="submission" date="2018-11" db="EMBL/GenBank/DDBJ databases">
        <title>Phylogenetic determinants of toxin gene distribution in genomes of Brevibacillus laterosporus.</title>
        <authorList>
            <person name="Glare T.R."/>
            <person name="Durrant A."/>
            <person name="Berry C."/>
            <person name="Palma L."/>
            <person name="Ormskirk M."/>
            <person name="Cox M.O."/>
        </authorList>
    </citation>
    <scope>NUCLEOTIDE SEQUENCE [LARGE SCALE GENOMIC DNA]</scope>
    <source>
        <strain evidence="1 2">1821L</strain>
    </source>
</reference>
<dbReference type="AlphaFoldDB" id="A0A518V9C9"/>
<evidence type="ECO:0000313" key="2">
    <source>
        <dbReference type="Proteomes" id="UP000319432"/>
    </source>
</evidence>
<name>A0A518V9C9_BRELA</name>
<protein>
    <submittedName>
        <fullName evidence="1">Uncharacterized protein</fullName>
    </submittedName>
</protein>
<organism evidence="1 2">
    <name type="scientific">Brevibacillus laterosporus</name>
    <name type="common">Bacillus laterosporus</name>
    <dbReference type="NCBI Taxonomy" id="1465"/>
    <lineage>
        <taxon>Bacteria</taxon>
        <taxon>Bacillati</taxon>
        <taxon>Bacillota</taxon>
        <taxon>Bacilli</taxon>
        <taxon>Bacillales</taxon>
        <taxon>Paenibacillaceae</taxon>
        <taxon>Brevibacillus</taxon>
    </lineage>
</organism>
<dbReference type="Proteomes" id="UP000319432">
    <property type="component" value="Chromosome"/>
</dbReference>
<gene>
    <name evidence="1" type="ORF">EEL30_15530</name>
</gene>
<keyword evidence="2" id="KW-1185">Reference proteome</keyword>
<dbReference type="EMBL" id="CP033464">
    <property type="protein sequence ID" value="QDX93582.1"/>
    <property type="molecule type" value="Genomic_DNA"/>
</dbReference>
<accession>A0A518V9C9</accession>
<proteinExistence type="predicted"/>
<sequence>MTTNICGRPYVLFDPGQTAEIKRVERKNDAIDRIVNGLNEALNAVDDYVYEHSVDGALRGTVSDAIGLLLHASGLEWDEDINEAFITMGSLSEIEWKGERDLI</sequence>